<proteinExistence type="predicted"/>
<feature type="compositionally biased region" description="Low complexity" evidence="2">
    <location>
        <begin position="1989"/>
        <end position="2002"/>
    </location>
</feature>
<evidence type="ECO:0000256" key="3">
    <source>
        <dbReference type="SAM" id="SignalP"/>
    </source>
</evidence>
<protein>
    <submittedName>
        <fullName evidence="5">Type IV secretion protein Rhs</fullName>
    </submittedName>
</protein>
<dbReference type="PANTHER" id="PTHR32305">
    <property type="match status" value="1"/>
</dbReference>
<dbReference type="EMBL" id="BONQ01000033">
    <property type="protein sequence ID" value="GIG44236.1"/>
    <property type="molecule type" value="Genomic_DNA"/>
</dbReference>
<keyword evidence="1" id="KW-0677">Repeat</keyword>
<dbReference type="Pfam" id="PF25023">
    <property type="entry name" value="TEN_YD-shell"/>
    <property type="match status" value="1"/>
</dbReference>
<dbReference type="InterPro" id="IPR031325">
    <property type="entry name" value="RHS_repeat"/>
</dbReference>
<dbReference type="Proteomes" id="UP000660611">
    <property type="component" value="Unassembled WGS sequence"/>
</dbReference>
<gene>
    <name evidence="5" type="ORF">Dsi01nite_022770</name>
</gene>
<dbReference type="InterPro" id="IPR036844">
    <property type="entry name" value="Hint_dom_sf"/>
</dbReference>
<dbReference type="NCBIfam" id="TIGR01643">
    <property type="entry name" value="YD_repeat_2x"/>
    <property type="match status" value="3"/>
</dbReference>
<dbReference type="Pfam" id="PF05593">
    <property type="entry name" value="RHS_repeat"/>
    <property type="match status" value="1"/>
</dbReference>
<evidence type="ECO:0000313" key="6">
    <source>
        <dbReference type="Proteomes" id="UP000660611"/>
    </source>
</evidence>
<feature type="compositionally biased region" description="Gly residues" evidence="2">
    <location>
        <begin position="2186"/>
        <end position="2196"/>
    </location>
</feature>
<feature type="region of interest" description="Disordered" evidence="2">
    <location>
        <begin position="786"/>
        <end position="809"/>
    </location>
</feature>
<feature type="signal peptide" evidence="3">
    <location>
        <begin position="1"/>
        <end position="30"/>
    </location>
</feature>
<dbReference type="InterPro" id="IPR003587">
    <property type="entry name" value="Hint_dom_N"/>
</dbReference>
<feature type="region of interest" description="Disordered" evidence="2">
    <location>
        <begin position="2186"/>
        <end position="2207"/>
    </location>
</feature>
<keyword evidence="3" id="KW-0732">Signal</keyword>
<dbReference type="SMART" id="SM00306">
    <property type="entry name" value="HintN"/>
    <property type="match status" value="1"/>
</dbReference>
<evidence type="ECO:0000313" key="5">
    <source>
        <dbReference type="EMBL" id="GIG44236.1"/>
    </source>
</evidence>
<dbReference type="InterPro" id="IPR056823">
    <property type="entry name" value="TEN-like_YD-shell"/>
</dbReference>
<feature type="region of interest" description="Disordered" evidence="2">
    <location>
        <begin position="1751"/>
        <end position="1770"/>
    </location>
</feature>
<feature type="compositionally biased region" description="Low complexity" evidence="2">
    <location>
        <begin position="1611"/>
        <end position="1643"/>
    </location>
</feature>
<name>A0A919PG54_9ACTN</name>
<keyword evidence="6" id="KW-1185">Reference proteome</keyword>
<evidence type="ECO:0000256" key="2">
    <source>
        <dbReference type="SAM" id="MobiDB-lite"/>
    </source>
</evidence>
<dbReference type="RefSeq" id="WP_203846074.1">
    <property type="nucleotide sequence ID" value="NZ_BAAAVW010000001.1"/>
</dbReference>
<feature type="region of interest" description="Disordered" evidence="2">
    <location>
        <begin position="52"/>
        <end position="77"/>
    </location>
</feature>
<feature type="chain" id="PRO_5037044114" evidence="3">
    <location>
        <begin position="31"/>
        <end position="2302"/>
    </location>
</feature>
<dbReference type="Pfam" id="PF07591">
    <property type="entry name" value="PT-HINT"/>
    <property type="match status" value="1"/>
</dbReference>
<dbReference type="NCBIfam" id="TIGR03696">
    <property type="entry name" value="Rhs_assc_core"/>
    <property type="match status" value="1"/>
</dbReference>
<evidence type="ECO:0000259" key="4">
    <source>
        <dbReference type="SMART" id="SM00306"/>
    </source>
</evidence>
<sequence length="2302" mass="244352">MTVTRRVALTVHALAVVLVVSLLNANPAVAAPPKEYQPPAVQKVTPVPVTKVQAGRAGTDPAAEAAKRTRPAPSWPAAGSAGVEFAAVSSVRGTSAQERLAAGAAQRAGALPVTLRPAAGDTDGSAYTVAVLDRNATALSGRDGLLVRLTPQRPGAARTVGVTVDYSGFRNAHGADWANRLRLVRLPECALLTPDQPQCQATPVSSVNDTGHGTVTGQVAVPATTASALSAGASGGAALLALTSGPSGAGGDFGATPLQASATWQAGGSSGDFNWSYPLRVPPGIGGPTPNLGLAYSSQSVDGRTDASNNQPSFVGEGFSLASSGFIERRYKSCGDDMSAGANNTTKSGDLCWETNNASLSMAGHTGELIYNGTDGYWHLRQDDGTRVQRGVGAVNGARDGEYWLVTTPDGTEYQFGLNRLPGWTAARGETKSVQTVPVFGNDPNEPCHTGSFATSSCTQGYRWNLDYVRDTYGNTMSFWYELESGKYAMHNSATALGSYTRSSFLRRVDYGTRTGSEFSTVPFQVELTPADRCETNCGTHGENWHDTPWDLECTGSPCYVGTPTFWSTKRLASVKTQVWNGTGYRGVDQWTLRHTYPDPADTTRAGLWLAGITHTGLASTTPITLPEVVFYGVQMPNRVDATNDNLPLMNWWRVNKVRGESGGEITIEYSAKDCVAGSRVPSVPESNILRCYPVRGTFPGQPNRLDYFHKYLVKVVVEHDTTGGPGDDVVHSYEYLGDPAWHADDDDGLIPSNRKTWSQWRGYERVQVRTGKPGEQTLQESQFYRGMDEDPLPGGGRRQVQLTSSEDGPVDDAEAFAGMLRENVYYNVADMQVVGATINTAWQSAPTASRTINSTTVDARYVGVSTVQTRVGLDGNRGFVRSTTNTTFGDYGLPTAVENLGDITDDDDDTCTRFTYARNTSAWLLGAVSRTETYALPCSKSPATADDVISDTRSAFDQQSWGAAPTRGGVTTEQVLDTWTPGGATYATTRRWTLDDHGRVTETFDGLGRRTTTEYQSTGGGPVTKIVTTNPLEQTASVENDPAWGSVAAAVDLNGKRTTVTYDALGRTAEVWAPGVTDRATSTFAYTIRQNGATVVTTRSLNPAGNYVASYQLYDSLLRERQTQTPSPIGTGYVLTDQFYDSAGRASVSYDGYYSTAVSPGDLYTPANAALVLKQSRQVYDDAGRPVAAIFQPGGTERWRTTRKYGGDRVTTIPPVGGAANTVVTDIKGRTTELWQWPGRTLTGTPEKTTYKYNRQGLVATLTDPANNVWSTTYDIRGRVTDSTDPDTGKTTRTYNADNQVATVKNSLDQTLAFKYDGLGRVVERRTGSLTGPLLASWTYDTLAKGYLTSSTRYDNTSGSTAEYTVAVTGYNDQYQPTGTTVTIPGVETGLAATYTTGATYKMDGSPATVTLPVVGGLALETLTYDYDQTTGMPTKLRTRYNGVNSTLVDSTTFSEYGQLLQTRLTTGTGGSVYLSSTYEADTGRLQQSQVARTVVSPNELSKVTYTYDDNGNIIKASDAPTGGVVDTQCYRQDTLGRITEAWTPSSNACTADPSASALGGPAPYWHSFTYDRSGSRKTSVEHATAAGDVTVDYTVKGTGQPNAHALKSTTTTDNTGTRTANYTYDAAGNTRTRPGTTAGATQDLDWDQEGHLASVTEGTTTTTFLYDADGNRLLRRDAKGTTLYLGSTEIRYDKATATSSGTRYYAHAAGTIAVRTRTGLSWSAADQQGTCNITITAGTNQAKIRRQTPFGGARGTVPTPWPTEKGFVGGDNDPTGLVHLGARDYDPKIGRFISVDPVLDPSDPQQLHGYAYSENNPVNRSDPSGLQSKTKNIFLEFLDVAAKTAIGGLAYASCVAAMVSYAQFLLPFQTAICGAVSSAAVYLSEVIAGQRNFDGVDFVMSFFIGAAWGMGAELAASFLSWASNLIRSMGRKVFGNATDDIAAGLEKEAAARGGAAAAGEGAAGGPKGKPAAKANEHVNAKRGEAEPTTGANTPSTQTTTSGGGAGKGAGKPSTQTSGGGKGCTHSFDPDTHVQMADGSQKAIKNVAVGDEVLATDPVTSETTTQAVTDLHINLDTDLTEVTVVTEAGKTEELKTTAHHPFWSDTTQNWVDAAKLAPGDRLRSADHHTILVLRVHNHTGARTMRDLTVGSIHTYYVLAGNESVLVHNCSGGVPCTCGAGTGAGTGAGSGSGTAGRRGSAATRNQLDDVRDDVLAANPSWVHIAGGRSAATGAKLPERAVRNPGGPGLRFPDLTFRLPDGSHFYVNTVDTYVRTGRPTTRELAAAIDIADWGTGPIMLIAK</sequence>
<dbReference type="CDD" id="cd00081">
    <property type="entry name" value="Hint"/>
    <property type="match status" value="1"/>
</dbReference>
<reference evidence="5" key="1">
    <citation type="submission" date="2021-01" db="EMBL/GenBank/DDBJ databases">
        <title>Whole genome shotgun sequence of Dactylosporangium siamense NBRC 106093.</title>
        <authorList>
            <person name="Komaki H."/>
            <person name="Tamura T."/>
        </authorList>
    </citation>
    <scope>NUCLEOTIDE SEQUENCE</scope>
    <source>
        <strain evidence="5">NBRC 106093</strain>
    </source>
</reference>
<evidence type="ECO:0000256" key="1">
    <source>
        <dbReference type="ARBA" id="ARBA00022737"/>
    </source>
</evidence>
<dbReference type="InterPro" id="IPR006530">
    <property type="entry name" value="YD"/>
</dbReference>
<comment type="caution">
    <text evidence="5">The sequence shown here is derived from an EMBL/GenBank/DDBJ whole genome shotgun (WGS) entry which is preliminary data.</text>
</comment>
<feature type="domain" description="Hint" evidence="4">
    <location>
        <begin position="2026"/>
        <end position="2127"/>
    </location>
</feature>
<dbReference type="Gene3D" id="2.170.16.10">
    <property type="entry name" value="Hedgehog/Intein (Hint) domain"/>
    <property type="match status" value="1"/>
</dbReference>
<dbReference type="InterPro" id="IPR022385">
    <property type="entry name" value="Rhs_assc_core"/>
</dbReference>
<accession>A0A919PG54</accession>
<dbReference type="PANTHER" id="PTHR32305:SF17">
    <property type="entry name" value="TRNA NUCLEASE WAPA"/>
    <property type="match status" value="1"/>
</dbReference>
<feature type="region of interest" description="Disordered" evidence="2">
    <location>
        <begin position="1959"/>
        <end position="2035"/>
    </location>
</feature>
<feature type="compositionally biased region" description="Basic and acidic residues" evidence="2">
    <location>
        <begin position="1976"/>
        <end position="1987"/>
    </location>
</feature>
<feature type="region of interest" description="Disordered" evidence="2">
    <location>
        <begin position="1604"/>
        <end position="1644"/>
    </location>
</feature>
<dbReference type="InterPro" id="IPR050708">
    <property type="entry name" value="T6SS_VgrG/RHS"/>
</dbReference>
<dbReference type="SUPFAM" id="SSF51294">
    <property type="entry name" value="Hedgehog/intein (Hint) domain"/>
    <property type="match status" value="1"/>
</dbReference>
<dbReference type="Gene3D" id="2.180.10.10">
    <property type="entry name" value="RHS repeat-associated core"/>
    <property type="match status" value="2"/>
</dbReference>
<organism evidence="5 6">
    <name type="scientific">Dactylosporangium siamense</name>
    <dbReference type="NCBI Taxonomy" id="685454"/>
    <lineage>
        <taxon>Bacteria</taxon>
        <taxon>Bacillati</taxon>
        <taxon>Actinomycetota</taxon>
        <taxon>Actinomycetes</taxon>
        <taxon>Micromonosporales</taxon>
        <taxon>Micromonosporaceae</taxon>
        <taxon>Dactylosporangium</taxon>
    </lineage>
</organism>